<gene>
    <name evidence="2" type="ORF">OE88DRAFT_1418293</name>
</gene>
<protein>
    <submittedName>
        <fullName evidence="2">Uncharacterized protein</fullName>
    </submittedName>
</protein>
<keyword evidence="1" id="KW-1133">Transmembrane helix</keyword>
<feature type="transmembrane region" description="Helical" evidence="1">
    <location>
        <begin position="231"/>
        <end position="249"/>
    </location>
</feature>
<dbReference type="EMBL" id="ML213509">
    <property type="protein sequence ID" value="TFK52550.1"/>
    <property type="molecule type" value="Genomic_DNA"/>
</dbReference>
<feature type="transmembrane region" description="Helical" evidence="1">
    <location>
        <begin position="201"/>
        <end position="219"/>
    </location>
</feature>
<name>A0A5C3N544_9AGAM</name>
<keyword evidence="1" id="KW-0472">Membrane</keyword>
<dbReference type="OrthoDB" id="10385835at2759"/>
<keyword evidence="1" id="KW-0812">Transmembrane</keyword>
<dbReference type="Proteomes" id="UP000305948">
    <property type="component" value="Unassembled WGS sequence"/>
</dbReference>
<evidence type="ECO:0000256" key="1">
    <source>
        <dbReference type="SAM" id="Phobius"/>
    </source>
</evidence>
<sequence>MKGYYNPLKFVQGSPEKVLKGIATFGPSIFLWAWLENDKDRRQQERTTQYEPPVPFLRPSEVAWTEGVKLAVALAWYLWRRRSEYQPLRQGYRSNELRNIHARDSNDARSPVSERRGGVSWRDVSNLPVYGEFQYGQIPSKRARASAAISLGLLYVGYAERAAVANLLLDPMSLVLAVACLPLLSLILLRTFWRISFTNTYWLASLLEICGFLIITNILVPETRPSNTWRVPSYAMHQAIIVVLTDWVMKIFNRSFREIIV</sequence>
<evidence type="ECO:0000313" key="3">
    <source>
        <dbReference type="Proteomes" id="UP000305948"/>
    </source>
</evidence>
<evidence type="ECO:0000313" key="2">
    <source>
        <dbReference type="EMBL" id="TFK52550.1"/>
    </source>
</evidence>
<proteinExistence type="predicted"/>
<dbReference type="AlphaFoldDB" id="A0A5C3N544"/>
<keyword evidence="3" id="KW-1185">Reference proteome</keyword>
<organism evidence="2 3">
    <name type="scientific">Heliocybe sulcata</name>
    <dbReference type="NCBI Taxonomy" id="5364"/>
    <lineage>
        <taxon>Eukaryota</taxon>
        <taxon>Fungi</taxon>
        <taxon>Dikarya</taxon>
        <taxon>Basidiomycota</taxon>
        <taxon>Agaricomycotina</taxon>
        <taxon>Agaricomycetes</taxon>
        <taxon>Gloeophyllales</taxon>
        <taxon>Gloeophyllaceae</taxon>
        <taxon>Heliocybe</taxon>
    </lineage>
</organism>
<accession>A0A5C3N544</accession>
<reference evidence="2 3" key="1">
    <citation type="journal article" date="2019" name="Nat. Ecol. Evol.">
        <title>Megaphylogeny resolves global patterns of mushroom evolution.</title>
        <authorList>
            <person name="Varga T."/>
            <person name="Krizsan K."/>
            <person name="Foldi C."/>
            <person name="Dima B."/>
            <person name="Sanchez-Garcia M."/>
            <person name="Sanchez-Ramirez S."/>
            <person name="Szollosi G.J."/>
            <person name="Szarkandi J.G."/>
            <person name="Papp V."/>
            <person name="Albert L."/>
            <person name="Andreopoulos W."/>
            <person name="Angelini C."/>
            <person name="Antonin V."/>
            <person name="Barry K.W."/>
            <person name="Bougher N.L."/>
            <person name="Buchanan P."/>
            <person name="Buyck B."/>
            <person name="Bense V."/>
            <person name="Catcheside P."/>
            <person name="Chovatia M."/>
            <person name="Cooper J."/>
            <person name="Damon W."/>
            <person name="Desjardin D."/>
            <person name="Finy P."/>
            <person name="Geml J."/>
            <person name="Haridas S."/>
            <person name="Hughes K."/>
            <person name="Justo A."/>
            <person name="Karasinski D."/>
            <person name="Kautmanova I."/>
            <person name="Kiss B."/>
            <person name="Kocsube S."/>
            <person name="Kotiranta H."/>
            <person name="LaButti K.M."/>
            <person name="Lechner B.E."/>
            <person name="Liimatainen K."/>
            <person name="Lipzen A."/>
            <person name="Lukacs Z."/>
            <person name="Mihaltcheva S."/>
            <person name="Morgado L.N."/>
            <person name="Niskanen T."/>
            <person name="Noordeloos M.E."/>
            <person name="Ohm R.A."/>
            <person name="Ortiz-Santana B."/>
            <person name="Ovrebo C."/>
            <person name="Racz N."/>
            <person name="Riley R."/>
            <person name="Savchenko A."/>
            <person name="Shiryaev A."/>
            <person name="Soop K."/>
            <person name="Spirin V."/>
            <person name="Szebenyi C."/>
            <person name="Tomsovsky M."/>
            <person name="Tulloss R.E."/>
            <person name="Uehling J."/>
            <person name="Grigoriev I.V."/>
            <person name="Vagvolgyi C."/>
            <person name="Papp T."/>
            <person name="Martin F.M."/>
            <person name="Miettinen O."/>
            <person name="Hibbett D.S."/>
            <person name="Nagy L.G."/>
        </authorList>
    </citation>
    <scope>NUCLEOTIDE SEQUENCE [LARGE SCALE GENOMIC DNA]</scope>
    <source>
        <strain evidence="2 3">OMC1185</strain>
    </source>
</reference>
<feature type="transmembrane region" description="Helical" evidence="1">
    <location>
        <begin position="171"/>
        <end position="189"/>
    </location>
</feature>